<feature type="transmembrane region" description="Helical" evidence="1">
    <location>
        <begin position="75"/>
        <end position="103"/>
    </location>
</feature>
<dbReference type="VEuPathDB" id="VectorBase:GPAI030102"/>
<organism evidence="2 3">
    <name type="scientific">Glossina pallidipes</name>
    <name type="common">Tsetse fly</name>
    <dbReference type="NCBI Taxonomy" id="7398"/>
    <lineage>
        <taxon>Eukaryota</taxon>
        <taxon>Metazoa</taxon>
        <taxon>Ecdysozoa</taxon>
        <taxon>Arthropoda</taxon>
        <taxon>Hexapoda</taxon>
        <taxon>Insecta</taxon>
        <taxon>Pterygota</taxon>
        <taxon>Neoptera</taxon>
        <taxon>Endopterygota</taxon>
        <taxon>Diptera</taxon>
        <taxon>Brachycera</taxon>
        <taxon>Muscomorpha</taxon>
        <taxon>Hippoboscoidea</taxon>
        <taxon>Glossinidae</taxon>
        <taxon>Glossina</taxon>
    </lineage>
</organism>
<dbReference type="EnsemblMetazoa" id="GPAI030102-RA">
    <property type="protein sequence ID" value="GPAI030102-PA"/>
    <property type="gene ID" value="GPAI030102"/>
</dbReference>
<keyword evidence="1" id="KW-0472">Membrane</keyword>
<feature type="transmembrane region" description="Helical" evidence="1">
    <location>
        <begin position="45"/>
        <end position="69"/>
    </location>
</feature>
<protein>
    <submittedName>
        <fullName evidence="2">Uncharacterized protein</fullName>
    </submittedName>
</protein>
<dbReference type="Proteomes" id="UP000092445">
    <property type="component" value="Unassembled WGS sequence"/>
</dbReference>
<reference evidence="2" key="2">
    <citation type="submission" date="2020-05" db="UniProtKB">
        <authorList>
            <consortium name="EnsemblMetazoa"/>
        </authorList>
    </citation>
    <scope>IDENTIFICATION</scope>
    <source>
        <strain evidence="2">IAEA</strain>
    </source>
</reference>
<reference evidence="3" key="1">
    <citation type="submission" date="2014-03" db="EMBL/GenBank/DDBJ databases">
        <authorList>
            <person name="Aksoy S."/>
            <person name="Warren W."/>
            <person name="Wilson R.K."/>
        </authorList>
    </citation>
    <scope>NUCLEOTIDE SEQUENCE [LARGE SCALE GENOMIC DNA]</scope>
    <source>
        <strain evidence="3">IAEA</strain>
    </source>
</reference>
<proteinExistence type="predicted"/>
<keyword evidence="1" id="KW-0812">Transmembrane</keyword>
<accession>A0A1A9ZZU5</accession>
<keyword evidence="1" id="KW-1133">Transmembrane helix</keyword>
<keyword evidence="3" id="KW-1185">Reference proteome</keyword>
<evidence type="ECO:0000256" key="1">
    <source>
        <dbReference type="SAM" id="Phobius"/>
    </source>
</evidence>
<sequence>MPCGKYWICWQHEYYFSITSFHKLQSCLVSSPCVVQDDLKLPSSIITIALIIFKFAKVISTLCVPPYFIRFGAVFGVFFSARCVSFTAAIVPAFRFAVCLMTVPAEVMLSTKKFQTSDRVEYLIEGLFGQNHTLVFIDLVAPAIKYQSKILDI</sequence>
<name>A0A1A9ZZU5_GLOPL</name>
<dbReference type="AlphaFoldDB" id="A0A1A9ZZU5"/>
<evidence type="ECO:0000313" key="2">
    <source>
        <dbReference type="EnsemblMetazoa" id="GPAI030102-PA"/>
    </source>
</evidence>
<evidence type="ECO:0000313" key="3">
    <source>
        <dbReference type="Proteomes" id="UP000092445"/>
    </source>
</evidence>